<gene>
    <name evidence="5" type="ORF">FHS30_000536</name>
</gene>
<dbReference type="SUPFAM" id="SSF53822">
    <property type="entry name" value="Periplasmic binding protein-like I"/>
    <property type="match status" value="1"/>
</dbReference>
<dbReference type="InterPro" id="IPR028082">
    <property type="entry name" value="Peripla_BP_I"/>
</dbReference>
<dbReference type="CDD" id="cd06270">
    <property type="entry name" value="PBP1_GalS-like"/>
    <property type="match status" value="1"/>
</dbReference>
<dbReference type="InterPro" id="IPR046335">
    <property type="entry name" value="LacI/GalR-like_sensor"/>
</dbReference>
<evidence type="ECO:0000256" key="3">
    <source>
        <dbReference type="ARBA" id="ARBA00023163"/>
    </source>
</evidence>
<keyword evidence="2" id="KW-0238">DNA-binding</keyword>
<evidence type="ECO:0000313" key="6">
    <source>
        <dbReference type="Proteomes" id="UP000559987"/>
    </source>
</evidence>
<dbReference type="GO" id="GO:0000976">
    <property type="term" value="F:transcription cis-regulatory region binding"/>
    <property type="evidence" value="ECO:0007669"/>
    <property type="project" value="TreeGrafter"/>
</dbReference>
<reference evidence="5 6" key="1">
    <citation type="submission" date="2020-08" db="EMBL/GenBank/DDBJ databases">
        <title>Genomic Encyclopedia of Type Strains, Phase III (KMG-III): the genomes of soil and plant-associated and newly described type strains.</title>
        <authorList>
            <person name="Whitman W."/>
        </authorList>
    </citation>
    <scope>NUCLEOTIDE SEQUENCE [LARGE SCALE GENOMIC DNA]</scope>
    <source>
        <strain evidence="5 6">CECT 8571</strain>
    </source>
</reference>
<feature type="domain" description="HTH lacI-type" evidence="4">
    <location>
        <begin position="2"/>
        <end position="56"/>
    </location>
</feature>
<evidence type="ECO:0000313" key="5">
    <source>
        <dbReference type="EMBL" id="MBB3167360.1"/>
    </source>
</evidence>
<dbReference type="Pfam" id="PF13377">
    <property type="entry name" value="Peripla_BP_3"/>
    <property type="match status" value="1"/>
</dbReference>
<proteinExistence type="predicted"/>
<organism evidence="5 6">
    <name type="scientific">Simiduia aestuariiviva</name>
    <dbReference type="NCBI Taxonomy" id="1510459"/>
    <lineage>
        <taxon>Bacteria</taxon>
        <taxon>Pseudomonadati</taxon>
        <taxon>Pseudomonadota</taxon>
        <taxon>Gammaproteobacteria</taxon>
        <taxon>Cellvibrionales</taxon>
        <taxon>Cellvibrionaceae</taxon>
        <taxon>Simiduia</taxon>
    </lineage>
</organism>
<evidence type="ECO:0000256" key="2">
    <source>
        <dbReference type="ARBA" id="ARBA00023125"/>
    </source>
</evidence>
<protein>
    <submittedName>
        <fullName evidence="5">LacI family transcriptional regulator</fullName>
    </submittedName>
</protein>
<dbReference type="Gene3D" id="3.40.50.2300">
    <property type="match status" value="2"/>
</dbReference>
<comment type="caution">
    <text evidence="5">The sequence shown here is derived from an EMBL/GenBank/DDBJ whole genome shotgun (WGS) entry which is preliminary data.</text>
</comment>
<evidence type="ECO:0000259" key="4">
    <source>
        <dbReference type="PROSITE" id="PS50932"/>
    </source>
</evidence>
<keyword evidence="6" id="KW-1185">Reference proteome</keyword>
<dbReference type="SMART" id="SM00354">
    <property type="entry name" value="HTH_LACI"/>
    <property type="match status" value="1"/>
</dbReference>
<dbReference type="AlphaFoldDB" id="A0A839UL98"/>
<dbReference type="InterPro" id="IPR010982">
    <property type="entry name" value="Lambda_DNA-bd_dom_sf"/>
</dbReference>
<dbReference type="RefSeq" id="WP_183908010.1">
    <property type="nucleotide sequence ID" value="NZ_JACHXZ010000001.1"/>
</dbReference>
<dbReference type="SUPFAM" id="SSF47413">
    <property type="entry name" value="lambda repressor-like DNA-binding domains"/>
    <property type="match status" value="1"/>
</dbReference>
<evidence type="ECO:0000256" key="1">
    <source>
        <dbReference type="ARBA" id="ARBA00023015"/>
    </source>
</evidence>
<name>A0A839UL98_9GAMM</name>
<dbReference type="PRINTS" id="PR00036">
    <property type="entry name" value="HTHLACI"/>
</dbReference>
<sequence length="334" mass="36858">MVTIYDVSERAGVSLATVSRVMNNNARVSDKTKAKVLQAMADLGYRPNAIAKGLASSRSNSVGVLISELHGPFYGMMMSAIETELRKHDIHSIFAAGHSDAAKEEDAVNFLLSRRCDALILYVEAVSDEFLVELNKRGTPIVVLGRDIKNLQPQCINLDNEQGGYLAAKYLLDAGHRDIAYISGPLWKVDTQDRLAGHRRALAEHQLTFDESLLIEGDFQEEGGVDGLNKLLSSGRPFTAVACGNDEMAAGAMAAARDAGMTLPDDLSIVGFDNVAYSRFVYPKLCTVNYPVREMAEMATHWVLRQVYDHTRFEIENTFTPVMVERNSVLRVQK</sequence>
<keyword evidence="1" id="KW-0805">Transcription regulation</keyword>
<dbReference type="CDD" id="cd01392">
    <property type="entry name" value="HTH_LacI"/>
    <property type="match status" value="1"/>
</dbReference>
<dbReference type="GO" id="GO:0003700">
    <property type="term" value="F:DNA-binding transcription factor activity"/>
    <property type="evidence" value="ECO:0007669"/>
    <property type="project" value="TreeGrafter"/>
</dbReference>
<accession>A0A839UL98</accession>
<dbReference type="Proteomes" id="UP000559987">
    <property type="component" value="Unassembled WGS sequence"/>
</dbReference>
<dbReference type="EMBL" id="JACHXZ010000001">
    <property type="protein sequence ID" value="MBB3167360.1"/>
    <property type="molecule type" value="Genomic_DNA"/>
</dbReference>
<dbReference type="Gene3D" id="1.10.260.40">
    <property type="entry name" value="lambda repressor-like DNA-binding domains"/>
    <property type="match status" value="1"/>
</dbReference>
<dbReference type="PANTHER" id="PTHR30146:SF109">
    <property type="entry name" value="HTH-TYPE TRANSCRIPTIONAL REGULATOR GALS"/>
    <property type="match status" value="1"/>
</dbReference>
<dbReference type="PANTHER" id="PTHR30146">
    <property type="entry name" value="LACI-RELATED TRANSCRIPTIONAL REPRESSOR"/>
    <property type="match status" value="1"/>
</dbReference>
<keyword evidence="3" id="KW-0804">Transcription</keyword>
<dbReference type="InterPro" id="IPR000843">
    <property type="entry name" value="HTH_LacI"/>
</dbReference>
<dbReference type="Pfam" id="PF00356">
    <property type="entry name" value="LacI"/>
    <property type="match status" value="1"/>
</dbReference>
<dbReference type="PROSITE" id="PS50932">
    <property type="entry name" value="HTH_LACI_2"/>
    <property type="match status" value="1"/>
</dbReference>